<keyword evidence="2 5" id="KW-0560">Oxidoreductase</keyword>
<evidence type="ECO:0000256" key="3">
    <source>
        <dbReference type="ARBA" id="ARBA00023027"/>
    </source>
</evidence>
<evidence type="ECO:0000256" key="2">
    <source>
        <dbReference type="ARBA" id="ARBA00023002"/>
    </source>
</evidence>
<dbReference type="Proteomes" id="UP000002774">
    <property type="component" value="Chromosome"/>
</dbReference>
<comment type="similarity">
    <text evidence="1 5">Belongs to the Glu/Leu/Phe/Val dehydrogenases family.</text>
</comment>
<dbReference type="SMART" id="SM00839">
    <property type="entry name" value="ELFV_dehydrog"/>
    <property type="match status" value="1"/>
</dbReference>
<evidence type="ECO:0000313" key="8">
    <source>
        <dbReference type="Proteomes" id="UP000002774"/>
    </source>
</evidence>
<gene>
    <name evidence="7" type="ORF">Mucpa_4941</name>
</gene>
<dbReference type="InterPro" id="IPR006097">
    <property type="entry name" value="Glu/Leu/Phe/Val/Trp_DH_dimer"/>
</dbReference>
<evidence type="ECO:0000259" key="6">
    <source>
        <dbReference type="SMART" id="SM00839"/>
    </source>
</evidence>
<organism evidence="7 8">
    <name type="scientific">Mucilaginibacter paludis DSM 18603</name>
    <dbReference type="NCBI Taxonomy" id="714943"/>
    <lineage>
        <taxon>Bacteria</taxon>
        <taxon>Pseudomonadati</taxon>
        <taxon>Bacteroidota</taxon>
        <taxon>Sphingobacteriia</taxon>
        <taxon>Sphingobacteriales</taxon>
        <taxon>Sphingobacteriaceae</taxon>
        <taxon>Mucilaginibacter</taxon>
    </lineage>
</organism>
<dbReference type="InterPro" id="IPR006096">
    <property type="entry name" value="Glu/Leu/Phe/Val/Trp_DH_C"/>
</dbReference>
<dbReference type="Pfam" id="PF00208">
    <property type="entry name" value="ELFV_dehydrog"/>
    <property type="match status" value="2"/>
</dbReference>
<dbReference type="GO" id="GO:0006520">
    <property type="term" value="P:amino acid metabolic process"/>
    <property type="evidence" value="ECO:0007669"/>
    <property type="project" value="InterPro"/>
</dbReference>
<keyword evidence="8" id="KW-1185">Reference proteome</keyword>
<name>H1Y7D6_9SPHI</name>
<dbReference type="SUPFAM" id="SSF51735">
    <property type="entry name" value="NAD(P)-binding Rossmann-fold domains"/>
    <property type="match status" value="1"/>
</dbReference>
<reference evidence="7" key="1">
    <citation type="submission" date="2011-09" db="EMBL/GenBank/DDBJ databases">
        <title>The permanent draft genome of Mucilaginibacter paludis DSM 18603.</title>
        <authorList>
            <consortium name="US DOE Joint Genome Institute (JGI-PGF)"/>
            <person name="Lucas S."/>
            <person name="Han J."/>
            <person name="Lapidus A."/>
            <person name="Bruce D."/>
            <person name="Goodwin L."/>
            <person name="Pitluck S."/>
            <person name="Peters L."/>
            <person name="Kyrpides N."/>
            <person name="Mavromatis K."/>
            <person name="Ivanova N."/>
            <person name="Mikhailova N."/>
            <person name="Held B."/>
            <person name="Detter J.C."/>
            <person name="Tapia R."/>
            <person name="Han C."/>
            <person name="Land M."/>
            <person name="Hauser L."/>
            <person name="Markowitz V."/>
            <person name="Cheng J.-F."/>
            <person name="Hugenholtz P."/>
            <person name="Woyke T."/>
            <person name="Wu D."/>
            <person name="Tindall B."/>
            <person name="Brambilla E."/>
            <person name="Klenk H.-P."/>
            <person name="Eisen J.A."/>
        </authorList>
    </citation>
    <scope>NUCLEOTIDE SEQUENCE [LARGE SCALE GENOMIC DNA]</scope>
    <source>
        <strain evidence="7">DSM 18603</strain>
    </source>
</reference>
<dbReference type="Pfam" id="PF02812">
    <property type="entry name" value="ELFV_dehydrog_N"/>
    <property type="match status" value="1"/>
</dbReference>
<protein>
    <submittedName>
        <fullName evidence="7">Glu/Leu/Phe/Val dehydrogenase dimerization region</fullName>
    </submittedName>
</protein>
<dbReference type="Gene3D" id="3.40.50.720">
    <property type="entry name" value="NAD(P)-binding Rossmann-like Domain"/>
    <property type="match status" value="1"/>
</dbReference>
<dbReference type="InterPro" id="IPR006095">
    <property type="entry name" value="Glu/Leu/Phe/Val/Trp_DH"/>
</dbReference>
<dbReference type="EMBL" id="CM001403">
    <property type="protein sequence ID" value="EHQ29023.1"/>
    <property type="molecule type" value="Genomic_DNA"/>
</dbReference>
<dbReference type="STRING" id="714943.Mucpa_4941"/>
<dbReference type="FunFam" id="3.40.50.10860:FF:000010">
    <property type="entry name" value="Leucine dehydrogenase"/>
    <property type="match status" value="1"/>
</dbReference>
<dbReference type="SUPFAM" id="SSF53223">
    <property type="entry name" value="Aminoacid dehydrogenase-like, N-terminal domain"/>
    <property type="match status" value="1"/>
</dbReference>
<evidence type="ECO:0000256" key="4">
    <source>
        <dbReference type="PIRSR" id="PIRSR000188-2"/>
    </source>
</evidence>
<dbReference type="InterPro" id="IPR016211">
    <property type="entry name" value="Glu/Phe/Leu/Val/Trp_DH_bac/arc"/>
</dbReference>
<dbReference type="GO" id="GO:0016639">
    <property type="term" value="F:oxidoreductase activity, acting on the CH-NH2 group of donors, NAD or NADP as acceptor"/>
    <property type="evidence" value="ECO:0007669"/>
    <property type="project" value="InterPro"/>
</dbReference>
<sequence length="375" mass="40899">MYPFKQSIPILPTMPAPTSNNTSVFSQLSVFGHQKVVYCNDEATGLKAIIAIHDTTLGPALGGTRMWPYKSENDALQDVLRLSRSMTYKAAITGLNLGGGSTVIIGDSRKDKNEALLRMYGKFIKNLNGEYITAEDVGTNTRDMEYIRMETQYVTGVPESIGGSGDPTPVAARGVYMGIKGCLKELYGNDNLAGKSVAVQGTGHVGENLVKLLREENAKVYVSDIDEDRLRQVAKKYGAEAVEHNSIFDLDVDIYAPCALGATINSKTINQLKCAIIAGSANSQLEDEQLHGKMLLEKGILYAPDYVINAGGLINLYSEIAGFNKKRTMQLTENIYDAIRNVLKLSKTENISTVVAANKIAEKRIADIKKIKTSF</sequence>
<proteinExistence type="inferred from homology"/>
<dbReference type="Gene3D" id="3.40.50.10860">
    <property type="entry name" value="Leucine Dehydrogenase, chain A, domain 1"/>
    <property type="match status" value="1"/>
</dbReference>
<keyword evidence="3 4" id="KW-0520">NAD</keyword>
<dbReference type="PRINTS" id="PR00082">
    <property type="entry name" value="GLFDHDRGNASE"/>
</dbReference>
<dbReference type="CDD" id="cd01075">
    <property type="entry name" value="NAD_bind_Leu_Phe_Val_DH"/>
    <property type="match status" value="1"/>
</dbReference>
<dbReference type="InterPro" id="IPR036291">
    <property type="entry name" value="NAD(P)-bd_dom_sf"/>
</dbReference>
<evidence type="ECO:0000256" key="1">
    <source>
        <dbReference type="ARBA" id="ARBA00006382"/>
    </source>
</evidence>
<keyword evidence="4" id="KW-0547">Nucleotide-binding</keyword>
<accession>H1Y7D6</accession>
<evidence type="ECO:0000313" key="7">
    <source>
        <dbReference type="EMBL" id="EHQ29023.1"/>
    </source>
</evidence>
<dbReference type="GO" id="GO:0000166">
    <property type="term" value="F:nucleotide binding"/>
    <property type="evidence" value="ECO:0007669"/>
    <property type="project" value="UniProtKB-KW"/>
</dbReference>
<evidence type="ECO:0000256" key="5">
    <source>
        <dbReference type="RuleBase" id="RU004417"/>
    </source>
</evidence>
<dbReference type="HOGENOM" id="CLU_025763_0_0_10"/>
<feature type="domain" description="Glutamate/phenylalanine/leucine/valine/L-tryptophan dehydrogenase C-terminal" evidence="6">
    <location>
        <begin position="165"/>
        <end position="373"/>
    </location>
</feature>
<dbReference type="eggNOG" id="COG0334">
    <property type="taxonomic scope" value="Bacteria"/>
</dbReference>
<dbReference type="PANTHER" id="PTHR42722:SF1">
    <property type="entry name" value="VALINE DEHYDROGENASE"/>
    <property type="match status" value="1"/>
</dbReference>
<dbReference type="PANTHER" id="PTHR42722">
    <property type="entry name" value="LEUCINE DEHYDROGENASE"/>
    <property type="match status" value="1"/>
</dbReference>
<dbReference type="AlphaFoldDB" id="H1Y7D6"/>
<feature type="binding site" evidence="4">
    <location>
        <begin position="201"/>
        <end position="206"/>
    </location>
    <ligand>
        <name>NAD(+)</name>
        <dbReference type="ChEBI" id="CHEBI:57540"/>
    </ligand>
</feature>
<dbReference type="PIRSF" id="PIRSF000188">
    <property type="entry name" value="Phe_leu_dh"/>
    <property type="match status" value="1"/>
</dbReference>
<dbReference type="InterPro" id="IPR046346">
    <property type="entry name" value="Aminoacid_DH-like_N_sf"/>
</dbReference>